<keyword evidence="2" id="KW-1185">Reference proteome</keyword>
<name>A0ABV2EG70_9CAUL</name>
<reference evidence="1 2" key="1">
    <citation type="submission" date="2024-06" db="EMBL/GenBank/DDBJ databases">
        <title>Genomic Encyclopedia of Type Strains, Phase IV (KMG-IV): sequencing the most valuable type-strain genomes for metagenomic binning, comparative biology and taxonomic classification.</title>
        <authorList>
            <person name="Goeker M."/>
        </authorList>
    </citation>
    <scope>NUCLEOTIDE SEQUENCE [LARGE SCALE GENOMIC DNA]</scope>
    <source>
        <strain evidence="1 2">DSM 17809</strain>
    </source>
</reference>
<sequence>MPEPALTPRPDGLVESRKPVLLPIMGPRLQGEVTAAGVAQLALWGEGDLGRLRFSPLEGPFVYAPNMLLAAVGGVFVAQEAPVMVICGVTYRGFSPARRCASWDRMEHPRSRIRREHGRRYVDLFWANVIIEQRGPDLVIAAGTDPGEAERAIGFSVETIIAEAHGYAAHCDRLPEADPLLRSMVIQGTHAALSSARRDERGRFDGLAAGLHYSTPARTYYRDGYWTLQLLLEVAPALVHEEIEMLASGIQPDGEAPSGVILAGPEQAQAWEELRTTVFGLDWIHTRAIDWWSDHFDSPLLFILAIADYVRVCEDDDPAERHWPLIKAIFQRYRVFTERGLPVKPRHERDWTDNVYRSGFVAYDLGLWVGALDAIATLGLRIEPGLAAEARSLAESTRAVIEATLWREDGWYADYLAPEGLAEVDPVLEDHLALDSLTLLRHDAVSEERAQQVLAAIRAKLETRHNQAQGFGDWGVMCSYPPFKHRADTRSKSAFAYRYHNGADWPWLDGLYAEERLRRGLPGWRYPMLRWWRTCLEEGWMGAVEYFSPPWGRGSLLQGWSSMPAAVALKYRDVVLRGDSD</sequence>
<proteinExistence type="predicted"/>
<accession>A0ABV2EG70</accession>
<dbReference type="EMBL" id="JBEPLU010000001">
    <property type="protein sequence ID" value="MET3526030.1"/>
    <property type="molecule type" value="Genomic_DNA"/>
</dbReference>
<protein>
    <recommendedName>
        <fullName evidence="3">Glycogen debranching protein</fullName>
    </recommendedName>
</protein>
<evidence type="ECO:0008006" key="3">
    <source>
        <dbReference type="Google" id="ProtNLM"/>
    </source>
</evidence>
<comment type="caution">
    <text evidence="1">The sequence shown here is derived from an EMBL/GenBank/DDBJ whole genome shotgun (WGS) entry which is preliminary data.</text>
</comment>
<dbReference type="Gene3D" id="1.50.10.10">
    <property type="match status" value="1"/>
</dbReference>
<dbReference type="RefSeq" id="WP_331932577.1">
    <property type="nucleotide sequence ID" value="NZ_JBEPLU010000001.1"/>
</dbReference>
<organism evidence="1 2">
    <name type="scientific">Phenylobacterium koreense</name>
    <dbReference type="NCBI Taxonomy" id="266125"/>
    <lineage>
        <taxon>Bacteria</taxon>
        <taxon>Pseudomonadati</taxon>
        <taxon>Pseudomonadota</taxon>
        <taxon>Alphaproteobacteria</taxon>
        <taxon>Caulobacterales</taxon>
        <taxon>Caulobacteraceae</taxon>
        <taxon>Phenylobacterium</taxon>
    </lineage>
</organism>
<dbReference type="SUPFAM" id="SSF48208">
    <property type="entry name" value="Six-hairpin glycosidases"/>
    <property type="match status" value="1"/>
</dbReference>
<dbReference type="Proteomes" id="UP001549110">
    <property type="component" value="Unassembled WGS sequence"/>
</dbReference>
<gene>
    <name evidence="1" type="ORF">ABID41_001125</name>
</gene>
<dbReference type="InterPro" id="IPR008928">
    <property type="entry name" value="6-hairpin_glycosidase_sf"/>
</dbReference>
<dbReference type="InterPro" id="IPR012341">
    <property type="entry name" value="6hp_glycosidase-like_sf"/>
</dbReference>
<evidence type="ECO:0000313" key="2">
    <source>
        <dbReference type="Proteomes" id="UP001549110"/>
    </source>
</evidence>
<evidence type="ECO:0000313" key="1">
    <source>
        <dbReference type="EMBL" id="MET3526030.1"/>
    </source>
</evidence>